<dbReference type="AlphaFoldDB" id="B9S5G8"/>
<feature type="compositionally biased region" description="Polar residues" evidence="4">
    <location>
        <begin position="213"/>
        <end position="237"/>
    </location>
</feature>
<dbReference type="eggNOG" id="KOG4629">
    <property type="taxonomic scope" value="Eukaryota"/>
</dbReference>
<evidence type="ECO:0000313" key="7">
    <source>
        <dbReference type="Proteomes" id="UP000008311"/>
    </source>
</evidence>
<evidence type="ECO:0000256" key="1">
    <source>
        <dbReference type="ARBA" id="ARBA00004141"/>
    </source>
</evidence>
<feature type="compositionally biased region" description="Low complexity" evidence="4">
    <location>
        <begin position="79"/>
        <end position="92"/>
    </location>
</feature>
<evidence type="ECO:0000256" key="5">
    <source>
        <dbReference type="SAM" id="Phobius"/>
    </source>
</evidence>
<dbReference type="EMBL" id="EQ973874">
    <property type="protein sequence ID" value="EEF41093.1"/>
    <property type="molecule type" value="Genomic_DNA"/>
</dbReference>
<reference evidence="7" key="1">
    <citation type="journal article" date="2010" name="Nat. Biotechnol.">
        <title>Draft genome sequence of the oilseed species Ricinus communis.</title>
        <authorList>
            <person name="Chan A.P."/>
            <person name="Crabtree J."/>
            <person name="Zhao Q."/>
            <person name="Lorenzi H."/>
            <person name="Orvis J."/>
            <person name="Puiu D."/>
            <person name="Melake-Berhan A."/>
            <person name="Jones K.M."/>
            <person name="Redman J."/>
            <person name="Chen G."/>
            <person name="Cahoon E.B."/>
            <person name="Gedil M."/>
            <person name="Stanke M."/>
            <person name="Haas B.J."/>
            <person name="Wortman J.R."/>
            <person name="Fraser-Liggett C.M."/>
            <person name="Ravel J."/>
            <person name="Rabinowicz P.D."/>
        </authorList>
    </citation>
    <scope>NUCLEOTIDE SEQUENCE [LARGE SCALE GENOMIC DNA]</scope>
    <source>
        <strain evidence="7">cv. Hale</strain>
    </source>
</reference>
<dbReference type="InParanoid" id="B9S5G8"/>
<keyword evidence="3 5" id="KW-0472">Membrane</keyword>
<feature type="region of interest" description="Disordered" evidence="4">
    <location>
        <begin position="205"/>
        <end position="292"/>
    </location>
</feature>
<comment type="subcellular location">
    <subcellularLocation>
        <location evidence="1">Membrane</location>
        <topology evidence="1">Multi-pass membrane protein</topology>
    </subcellularLocation>
</comment>
<evidence type="ECO:0000256" key="4">
    <source>
        <dbReference type="SAM" id="MobiDB-lite"/>
    </source>
</evidence>
<keyword evidence="5" id="KW-0812">Transmembrane</keyword>
<comment type="similarity">
    <text evidence="2 3">Belongs to the MscS (TC 1.A.23) family.</text>
</comment>
<dbReference type="GO" id="GO:0005886">
    <property type="term" value="C:plasma membrane"/>
    <property type="evidence" value="ECO:0000318"/>
    <property type="project" value="GO_Central"/>
</dbReference>
<feature type="transmembrane region" description="Helical" evidence="5">
    <location>
        <begin position="416"/>
        <end position="436"/>
    </location>
</feature>
<feature type="compositionally biased region" description="Acidic residues" evidence="4">
    <location>
        <begin position="279"/>
        <end position="292"/>
    </location>
</feature>
<dbReference type="Proteomes" id="UP000008311">
    <property type="component" value="Unassembled WGS sequence"/>
</dbReference>
<keyword evidence="7" id="KW-1185">Reference proteome</keyword>
<dbReference type="InterPro" id="IPR016688">
    <property type="entry name" value="MscS-like_plants/fungi"/>
</dbReference>
<evidence type="ECO:0000313" key="6">
    <source>
        <dbReference type="EMBL" id="EEF41093.1"/>
    </source>
</evidence>
<proteinExistence type="inferred from homology"/>
<dbReference type="PANTHER" id="PTHR31618:SF27">
    <property type="entry name" value="MECHANOSENSITIVE ION CHANNEL PROTEIN"/>
    <property type="match status" value="1"/>
</dbReference>
<keyword evidence="5" id="KW-1133">Transmembrane helix</keyword>
<evidence type="ECO:0000256" key="3">
    <source>
        <dbReference type="PIRNR" id="PIRNR017209"/>
    </source>
</evidence>
<protein>
    <recommendedName>
        <fullName evidence="3">Mechanosensitive ion channel protein</fullName>
    </recommendedName>
</protein>
<feature type="compositionally biased region" description="Low complexity" evidence="4">
    <location>
        <begin position="26"/>
        <end position="35"/>
    </location>
</feature>
<organism evidence="6 7">
    <name type="scientific">Ricinus communis</name>
    <name type="common">Castor bean</name>
    <dbReference type="NCBI Taxonomy" id="3988"/>
    <lineage>
        <taxon>Eukaryota</taxon>
        <taxon>Viridiplantae</taxon>
        <taxon>Streptophyta</taxon>
        <taxon>Embryophyta</taxon>
        <taxon>Tracheophyta</taxon>
        <taxon>Spermatophyta</taxon>
        <taxon>Magnoliopsida</taxon>
        <taxon>eudicotyledons</taxon>
        <taxon>Gunneridae</taxon>
        <taxon>Pentapetalae</taxon>
        <taxon>rosids</taxon>
        <taxon>fabids</taxon>
        <taxon>Malpighiales</taxon>
        <taxon>Euphorbiaceae</taxon>
        <taxon>Acalyphoideae</taxon>
        <taxon>Acalypheae</taxon>
        <taxon>Ricinus</taxon>
    </lineage>
</organism>
<name>B9S5G8_RICCO</name>
<dbReference type="GO" id="GO:0008381">
    <property type="term" value="F:mechanosensitive monoatomic ion channel activity"/>
    <property type="evidence" value="ECO:0000318"/>
    <property type="project" value="GO_Central"/>
</dbReference>
<evidence type="ECO:0000256" key="2">
    <source>
        <dbReference type="ARBA" id="ARBA00008017"/>
    </source>
</evidence>
<feature type="transmembrane region" description="Helical" evidence="5">
    <location>
        <begin position="343"/>
        <end position="366"/>
    </location>
</feature>
<dbReference type="FunCoup" id="B9S5G8">
    <property type="interactions" value="7"/>
</dbReference>
<dbReference type="STRING" id="3988.B9S5G8"/>
<feature type="transmembrane region" description="Helical" evidence="5">
    <location>
        <begin position="378"/>
        <end position="404"/>
    </location>
</feature>
<feature type="region of interest" description="Disordered" evidence="4">
    <location>
        <begin position="1"/>
        <end position="98"/>
    </location>
</feature>
<feature type="transmembrane region" description="Helical" evidence="5">
    <location>
        <begin position="306"/>
        <end position="328"/>
    </location>
</feature>
<accession>B9S5G8</accession>
<dbReference type="PIRSF" id="PIRSF017209">
    <property type="entry name" value="Memb_At2g17000_prd"/>
    <property type="match status" value="1"/>
</dbReference>
<gene>
    <name evidence="6" type="ORF">RCOM_0975850</name>
</gene>
<dbReference type="GO" id="GO:0006820">
    <property type="term" value="P:monoatomic anion transport"/>
    <property type="evidence" value="ECO:0000318"/>
    <property type="project" value="GO_Central"/>
</dbReference>
<sequence length="882" mass="100588">MDFPSLKKSFKSQSSYKQQHTRKLSADGSASSHPSSQEELPILGHHYQLNNHDHHATPQPSNVGSFDRAEVIVKVDAGSSSSERSSTASNISKTRREASVSYMQHGHQEIEDPPSVLIGEFLNKQKIAGGEISLDMELEMDELRRELHDRNLPPFPESPLDSSINLSKEIRVSFDPSLSGGVEGSSESIRRRYKDLQEGKDDMLFSDTHRHNQQSSPDEVLRCTSSASFRVQPSSKISRLKTKSRLLDPPPEERGRISGRLPTKSGPLKSGLLGRAMGDDDDDDPLDDDDMPEEYKKRSGLSAMTVIQWVSLIAIVGALVCSLSISALKEESFLELKLWKWEVLLLVLICGRLVSGWGIRIIVFFIERNFLLRKRVLYFVYGLRSGVQNCWWLGLVLLAWHFLFDEKVERETKGSFLKYVTKILVCFLVANFVWLLKTLMVKVLASSFHVSTYFDRIQESIFNQYIIETLSGPPLIEIRRNEDEVEKTAAEIRKLQNAGLNMPPELKAAVLQPAKSERGVLSGGVHKSYRGKSFKYSRQLSKKEEKKTEYGVTIDYLHKLNPKNISAWNMKRLMKIVKYGSLSTLDEQILGAGADDESATEIRSEYEAKAAARKIFHNVARHGSKYIYLQDLMRFMRDDEALKTMSFFEGASEHGRISKSSLKNWVVNAFRERRALALTLNDTKTAVNKLHQVINVVGIVTIYSKLFIYFNNCNPTFKLVIVCHITFANIEEMNILTTIFLRADNMKIVYPNSVLATKPIGNFYRSPDMGDAVEFFIHVSTPAEKIAIMKQRITSFIEGKKEHWYPGPVIVMKELEDLNKVRVAVWMRHRINYQDMGERYVRRSLLLEEMVKIFKDLDIQYRLFPLDINIRTMPPLNSCSPP</sequence>
<dbReference type="PANTHER" id="PTHR31618">
    <property type="entry name" value="MECHANOSENSITIVE ION CHANNEL PROTEIN 5"/>
    <property type="match status" value="1"/>
</dbReference>